<feature type="transmembrane region" description="Helical" evidence="1">
    <location>
        <begin position="105"/>
        <end position="123"/>
    </location>
</feature>
<dbReference type="PANTHER" id="PTHR19372">
    <property type="entry name" value="SULFITE REDUCTASE"/>
    <property type="match status" value="1"/>
</dbReference>
<keyword evidence="1" id="KW-0812">Transmembrane</keyword>
<dbReference type="PANTHER" id="PTHR19372:SF7">
    <property type="entry name" value="SULFITE OXIDASE, MITOCHONDRIAL"/>
    <property type="match status" value="1"/>
</dbReference>
<evidence type="ECO:0000259" key="2">
    <source>
        <dbReference type="Pfam" id="PF00174"/>
    </source>
</evidence>
<evidence type="ECO:0000256" key="1">
    <source>
        <dbReference type="SAM" id="Phobius"/>
    </source>
</evidence>
<dbReference type="Proteomes" id="UP001597075">
    <property type="component" value="Unassembled WGS sequence"/>
</dbReference>
<feature type="transmembrane region" description="Helical" evidence="1">
    <location>
        <begin position="71"/>
        <end position="93"/>
    </location>
</feature>
<reference evidence="4 5" key="1">
    <citation type="journal article" date="2019" name="Int. J. Syst. Evol. Microbiol.">
        <title>The Global Catalogue of Microorganisms (GCM) 10K type strain sequencing project: providing services to taxonomists for standard genome sequencing and annotation.</title>
        <authorList>
            <consortium name="The Broad Institute Genomics Platform"/>
            <consortium name="The Broad Institute Genome Sequencing Center for Infectious Disease"/>
            <person name="Wu L."/>
            <person name="Ma J."/>
        </authorList>
    </citation>
    <scope>NUCLEOTIDE SEQUENCE [LARGE SCALE GENOMIC DNA]</scope>
    <source>
        <strain evidence="4 5">CGMCC 1.10594</strain>
    </source>
</reference>
<dbReference type="SUPFAM" id="SSF81296">
    <property type="entry name" value="E set domains"/>
    <property type="match status" value="1"/>
</dbReference>
<proteinExistence type="predicted"/>
<dbReference type="Gene3D" id="2.60.40.650">
    <property type="match status" value="1"/>
</dbReference>
<dbReference type="SUPFAM" id="SSF56524">
    <property type="entry name" value="Oxidoreductase molybdopterin-binding domain"/>
    <property type="match status" value="1"/>
</dbReference>
<dbReference type="EMBL" id="JBHUDL010000003">
    <property type="protein sequence ID" value="MFD1632165.1"/>
    <property type="molecule type" value="Genomic_DNA"/>
</dbReference>
<feature type="domain" description="Moybdenum cofactor oxidoreductase dimerisation" evidence="3">
    <location>
        <begin position="408"/>
        <end position="488"/>
    </location>
</feature>
<evidence type="ECO:0000313" key="5">
    <source>
        <dbReference type="Proteomes" id="UP001597075"/>
    </source>
</evidence>
<dbReference type="Gene3D" id="3.90.420.10">
    <property type="entry name" value="Oxidoreductase, molybdopterin-binding domain"/>
    <property type="match status" value="1"/>
</dbReference>
<dbReference type="AlphaFoldDB" id="A0ABD6CTM5"/>
<keyword evidence="1" id="KW-0472">Membrane</keyword>
<dbReference type="RefSeq" id="WP_256406965.1">
    <property type="nucleotide sequence ID" value="NZ_CP187151.1"/>
</dbReference>
<evidence type="ECO:0000259" key="3">
    <source>
        <dbReference type="Pfam" id="PF03404"/>
    </source>
</evidence>
<dbReference type="InterPro" id="IPR005066">
    <property type="entry name" value="MoCF_OxRdtse_dimer"/>
</dbReference>
<gene>
    <name evidence="4" type="ORF">ACFSBJ_00175</name>
</gene>
<dbReference type="InterPro" id="IPR014756">
    <property type="entry name" value="Ig_E-set"/>
</dbReference>
<dbReference type="Pfam" id="PF03404">
    <property type="entry name" value="Mo-co_dimer"/>
    <property type="match status" value="1"/>
</dbReference>
<name>A0ABD6CTM5_9EURY</name>
<accession>A0ABD6CTM5</accession>
<protein>
    <submittedName>
        <fullName evidence="4">Molybdopterin-dependent oxidoreductase</fullName>
    </submittedName>
</protein>
<comment type="caution">
    <text evidence="4">The sequence shown here is derived from an EMBL/GenBank/DDBJ whole genome shotgun (WGS) entry which is preliminary data.</text>
</comment>
<dbReference type="InterPro" id="IPR036374">
    <property type="entry name" value="OxRdtase_Mopterin-bd_sf"/>
</dbReference>
<organism evidence="4 5">
    <name type="scientific">Haloplanus ruber</name>
    <dbReference type="NCBI Taxonomy" id="869892"/>
    <lineage>
        <taxon>Archaea</taxon>
        <taxon>Methanobacteriati</taxon>
        <taxon>Methanobacteriota</taxon>
        <taxon>Stenosarchaea group</taxon>
        <taxon>Halobacteria</taxon>
        <taxon>Halobacteriales</taxon>
        <taxon>Haloferacaceae</taxon>
        <taxon>Haloplanus</taxon>
    </lineage>
</organism>
<keyword evidence="5" id="KW-1185">Reference proteome</keyword>
<sequence length="509" mass="54446">MSGFRDAWPWTEDRLRWVIAVFAGGVSVVGTSFALYGTSQSFVIVAASRGTLDLLPSDVVASIIWNFGDYSFALALIGLGTLLAVVTGAVSHAAFQFGRARSGDAAGLALSAVLVALLVALLVGAPLPALAPAVAGTGVMGLVVRMLDGIDDEQSADRRRVLVRALVGVGAYNVVTHAIGAFRGVGSRPGDLDGAAVGDTDESEGDSIDAKLATAADRSLGVDGMSGLVVDVEDFYTVDINPRPPTTETEGWSLSVTGAVETEREYDYAAIRDRESVDQFKTLRCLGDPIDGEQIGTALWSGCSISDLIEEANPQGSHAVLRAPDDYYYSMPLSMLADGLVAYGMNGRKLPRPHGYPVRALVPNRWGKLNVKWLDEIEIVEESESGYWEERGWNGMDTVNTVVKIEATNRLSDGRVQIGGHAYAGTRGVREVQVSVDGGETWEAATLSGELPDTDTWRQWKYEWQPESSRYNLVAKAVDGTGTEQPRARSSPFPDGATGWAKLTLNVEL</sequence>
<keyword evidence="1" id="KW-1133">Transmembrane helix</keyword>
<dbReference type="InterPro" id="IPR000572">
    <property type="entry name" value="OxRdtase_Mopterin-bd_dom"/>
</dbReference>
<evidence type="ECO:0000313" key="4">
    <source>
        <dbReference type="EMBL" id="MFD1632165.1"/>
    </source>
</evidence>
<dbReference type="Pfam" id="PF00174">
    <property type="entry name" value="Oxidored_molyb"/>
    <property type="match status" value="1"/>
</dbReference>
<feature type="domain" description="Oxidoreductase molybdopterin-binding" evidence="2">
    <location>
        <begin position="245"/>
        <end position="388"/>
    </location>
</feature>
<feature type="transmembrane region" description="Helical" evidence="1">
    <location>
        <begin position="15"/>
        <end position="36"/>
    </location>
</feature>